<protein>
    <submittedName>
        <fullName evidence="5">Putative hydrolases or acyltransferases (Alpha/beta hydrolase superfamily)</fullName>
    </submittedName>
</protein>
<dbReference type="eggNOG" id="arCOG01648">
    <property type="taxonomic scope" value="Archaea"/>
</dbReference>
<dbReference type="InterPro" id="IPR029058">
    <property type="entry name" value="AB_hydrolase_fold"/>
</dbReference>
<dbReference type="PANTHER" id="PTHR46197">
    <property type="entry name" value="PROTEIN ABHD14B-LIKE"/>
    <property type="match status" value="1"/>
</dbReference>
<dbReference type="PANTHER" id="PTHR46197:SF3">
    <property type="entry name" value="AB HYDROLASE-1 DOMAIN-CONTAINING PROTEIN"/>
    <property type="match status" value="1"/>
</dbReference>
<dbReference type="AlphaFoldDB" id="I3TFX8"/>
<reference evidence="5 6" key="1">
    <citation type="journal article" date="2012" name="J. Bacteriol.">
        <title>Complete genome sequence of the hyperthermophilic cellulolytic Crenarchaeon 'Thermogladius cellulolyticus' 1633.</title>
        <authorList>
            <person name="Mardanov A.V."/>
            <person name="Kochetkova T.V."/>
            <person name="Beletsky A.V."/>
            <person name="Bonch-Osmolovskaya E.A."/>
            <person name="Ravin N.V."/>
            <person name="Skryabin K.G."/>
        </authorList>
    </citation>
    <scope>NUCLEOTIDE SEQUENCE [LARGE SCALE GENOMIC DNA]</scope>
    <source>
        <strain evidence="6">DSM 22663 / VKM B-2946 / 1633</strain>
    </source>
</reference>
<evidence type="ECO:0000256" key="3">
    <source>
        <dbReference type="ARBA" id="ARBA00037942"/>
    </source>
</evidence>
<dbReference type="InterPro" id="IPR000073">
    <property type="entry name" value="AB_hydrolase_1"/>
</dbReference>
<evidence type="ECO:0000256" key="2">
    <source>
        <dbReference type="ARBA" id="ARBA00022490"/>
    </source>
</evidence>
<feature type="domain" description="AB hydrolase-1" evidence="4">
    <location>
        <begin position="31"/>
        <end position="135"/>
    </location>
</feature>
<keyword evidence="5" id="KW-0808">Transferase</keyword>
<dbReference type="eggNOG" id="arCOG07416">
    <property type="taxonomic scope" value="Archaea"/>
</dbReference>
<accession>I3TFX8</accession>
<dbReference type="GO" id="GO:0005737">
    <property type="term" value="C:cytoplasm"/>
    <property type="evidence" value="ECO:0007669"/>
    <property type="project" value="UniProtKB-SubCell"/>
</dbReference>
<dbReference type="HOGENOM" id="CLU_020336_28_0_2"/>
<dbReference type="EMBL" id="CP003531">
    <property type="protein sequence ID" value="AFK51666.1"/>
    <property type="molecule type" value="Genomic_DNA"/>
</dbReference>
<keyword evidence="5" id="KW-0012">Acyltransferase</keyword>
<evidence type="ECO:0000313" key="6">
    <source>
        <dbReference type="Proteomes" id="UP000005270"/>
    </source>
</evidence>
<dbReference type="Proteomes" id="UP000005270">
    <property type="component" value="Chromosome"/>
</dbReference>
<dbReference type="InParanoid" id="I3TFX8"/>
<keyword evidence="2" id="KW-0963">Cytoplasm</keyword>
<dbReference type="GO" id="GO:0016787">
    <property type="term" value="F:hydrolase activity"/>
    <property type="evidence" value="ECO:0007669"/>
    <property type="project" value="UniProtKB-KW"/>
</dbReference>
<keyword evidence="5" id="KW-0378">Hydrolase</keyword>
<dbReference type="SUPFAM" id="SSF53474">
    <property type="entry name" value="alpha/beta-Hydrolases"/>
    <property type="match status" value="1"/>
</dbReference>
<comment type="similarity">
    <text evidence="3">Belongs to the AB hydrolase superfamily. ABHD14 family.</text>
</comment>
<gene>
    <name evidence="5" type="ordered locus">TCELL_1243</name>
</gene>
<organism evidence="5 6">
    <name type="scientific">Thermogladius calderae (strain DSM 22663 / VKM B-2946 / 1633)</name>
    <dbReference type="NCBI Taxonomy" id="1184251"/>
    <lineage>
        <taxon>Archaea</taxon>
        <taxon>Thermoproteota</taxon>
        <taxon>Thermoprotei</taxon>
        <taxon>Desulfurococcales</taxon>
        <taxon>Desulfurococcaceae</taxon>
        <taxon>Thermogladius</taxon>
    </lineage>
</organism>
<name>I3TFX8_THEC1</name>
<dbReference type="Pfam" id="PF12697">
    <property type="entry name" value="Abhydrolase_6"/>
    <property type="match status" value="1"/>
</dbReference>
<evidence type="ECO:0000259" key="4">
    <source>
        <dbReference type="Pfam" id="PF12697"/>
    </source>
</evidence>
<keyword evidence="6" id="KW-1185">Reference proteome</keyword>
<dbReference type="GO" id="GO:0016746">
    <property type="term" value="F:acyltransferase activity"/>
    <property type="evidence" value="ECO:0007669"/>
    <property type="project" value="UniProtKB-KW"/>
</dbReference>
<dbReference type="FunCoup" id="I3TFX8">
    <property type="interactions" value="10"/>
</dbReference>
<proteinExistence type="inferred from homology"/>
<dbReference type="STRING" id="1184251.TCELL_1243"/>
<evidence type="ECO:0000256" key="1">
    <source>
        <dbReference type="ARBA" id="ARBA00004496"/>
    </source>
</evidence>
<dbReference type="Gene3D" id="3.40.50.1820">
    <property type="entry name" value="alpha/beta hydrolase"/>
    <property type="match status" value="1"/>
</dbReference>
<dbReference type="KEGG" id="thg:TCELL_1243"/>
<comment type="subcellular location">
    <subcellularLocation>
        <location evidence="1">Cytoplasm</location>
    </subcellularLocation>
</comment>
<evidence type="ECO:0000313" key="5">
    <source>
        <dbReference type="EMBL" id="AFK51666.1"/>
    </source>
</evidence>
<sequence>MENVRQMREDLYGYGDNRCRVIYEQRPGIPVLLLHGYSFTSDVWRDIGLLDELDGRRIPYLAVDMPYGKVSKCIKHTRSPVENVEFAKSAYKAFFGEVPPLVIGASLGGYIAMRYAVSNPVAGLLLVAPVGAGEFVDAFKRMKVRMRIFYGERDDVVDYAELRTFASATGGELVVYEGAGHALYLDQPGRFLRDFADFYNKILSKPP</sequence>